<dbReference type="AlphaFoldDB" id="G4CVL4"/>
<keyword evidence="2" id="KW-1185">Reference proteome</keyword>
<reference evidence="1 2" key="1">
    <citation type="submission" date="2011-06" db="EMBL/GenBank/DDBJ databases">
        <authorList>
            <person name="Muzny D."/>
            <person name="Qin X."/>
            <person name="Deng J."/>
            <person name="Jiang H."/>
            <person name="Liu Y."/>
            <person name="Qu J."/>
            <person name="Song X.-Z."/>
            <person name="Zhang L."/>
            <person name="Thornton R."/>
            <person name="Coyle M."/>
            <person name="Francisco L."/>
            <person name="Jackson L."/>
            <person name="Javaid M."/>
            <person name="Korchina V."/>
            <person name="Kovar C."/>
            <person name="Mata R."/>
            <person name="Mathew T."/>
            <person name="Ngo R."/>
            <person name="Nguyen L."/>
            <person name="Nguyen N."/>
            <person name="Okwuonu G."/>
            <person name="Ongeri F."/>
            <person name="Pham C."/>
            <person name="Simmons D."/>
            <person name="Wilczek-Boney K."/>
            <person name="Hale W."/>
            <person name="Jakkamsetti A."/>
            <person name="Pham P."/>
            <person name="Ruth R."/>
            <person name="San Lucas F."/>
            <person name="Warren J."/>
            <person name="Zhang J."/>
            <person name="Zhao Z."/>
            <person name="Zhou C."/>
            <person name="Zhu D."/>
            <person name="Lee S."/>
            <person name="Bess C."/>
            <person name="Blankenburg K."/>
            <person name="Forbes L."/>
            <person name="Fu Q."/>
            <person name="Gubbala S."/>
            <person name="Hirani K."/>
            <person name="Jayaseelan J.C."/>
            <person name="Lara F."/>
            <person name="Munidasa M."/>
            <person name="Palculict T."/>
            <person name="Patil S."/>
            <person name="Pu L.-L."/>
            <person name="Saada N."/>
            <person name="Tang L."/>
            <person name="Weissenberger G."/>
            <person name="Zhu Y."/>
            <person name="Hemphill L."/>
            <person name="Shang Y."/>
            <person name="Youmans B."/>
            <person name="Ayvaz T."/>
            <person name="Ross M."/>
            <person name="Santibanez J."/>
            <person name="Aqrawi P."/>
            <person name="Gross S."/>
            <person name="Joshi V."/>
            <person name="Fowler G."/>
            <person name="Nazareth L."/>
            <person name="Reid J."/>
            <person name="Worley K."/>
            <person name="Petrosino J."/>
            <person name="Highlander S."/>
            <person name="Gibbs R."/>
        </authorList>
    </citation>
    <scope>NUCLEOTIDE SEQUENCE [LARGE SCALE GENOMIC DNA]</scope>
    <source>
        <strain evidence="1 2">ATCC 25577</strain>
    </source>
</reference>
<name>G4CVL4_9ACTN</name>
<evidence type="ECO:0000313" key="1">
    <source>
        <dbReference type="EMBL" id="EGY78620.1"/>
    </source>
</evidence>
<sequence>MEYKVDTVEYLITLNIGKVKIIGLEGVSHPLKVLPFRCQHR</sequence>
<accession>G4CVL4</accession>
<dbReference type="HOGENOM" id="CLU_3274991_0_0_11"/>
<evidence type="ECO:0000313" key="2">
    <source>
        <dbReference type="Proteomes" id="UP000005332"/>
    </source>
</evidence>
<protein>
    <submittedName>
        <fullName evidence="1">Uncharacterized protein</fullName>
    </submittedName>
</protein>
<proteinExistence type="predicted"/>
<dbReference type="Proteomes" id="UP000005332">
    <property type="component" value="Unassembled WGS sequence"/>
</dbReference>
<dbReference type="PATRIC" id="fig|997355.3.peg.560"/>
<comment type="caution">
    <text evidence="1">The sequence shown here is derived from an EMBL/GenBank/DDBJ whole genome shotgun (WGS) entry which is preliminary data.</text>
</comment>
<gene>
    <name evidence="1" type="ORF">HMPREF9153_0571</name>
</gene>
<organism evidence="1 2">
    <name type="scientific">Cutibacterium avidum ATCC 25577</name>
    <dbReference type="NCBI Taxonomy" id="997355"/>
    <lineage>
        <taxon>Bacteria</taxon>
        <taxon>Bacillati</taxon>
        <taxon>Actinomycetota</taxon>
        <taxon>Actinomycetes</taxon>
        <taxon>Propionibacteriales</taxon>
        <taxon>Propionibacteriaceae</taxon>
        <taxon>Cutibacterium</taxon>
    </lineage>
</organism>
<dbReference type="EMBL" id="AGBA01000006">
    <property type="protein sequence ID" value="EGY78620.1"/>
    <property type="molecule type" value="Genomic_DNA"/>
</dbReference>